<evidence type="ECO:0000313" key="3">
    <source>
        <dbReference type="Proteomes" id="UP001432039"/>
    </source>
</evidence>
<feature type="region of interest" description="Disordered" evidence="1">
    <location>
        <begin position="87"/>
        <end position="108"/>
    </location>
</feature>
<reference evidence="2" key="1">
    <citation type="submission" date="2022-10" db="EMBL/GenBank/DDBJ databases">
        <title>The complete genomes of actinobacterial strains from the NBC collection.</title>
        <authorList>
            <person name="Joergensen T.S."/>
            <person name="Alvarez Arevalo M."/>
            <person name="Sterndorff E.B."/>
            <person name="Faurdal D."/>
            <person name="Vuksanovic O."/>
            <person name="Mourched A.-S."/>
            <person name="Charusanti P."/>
            <person name="Shaw S."/>
            <person name="Blin K."/>
            <person name="Weber T."/>
        </authorList>
    </citation>
    <scope>NUCLEOTIDE SEQUENCE</scope>
    <source>
        <strain evidence="2">NBC_00248</strain>
    </source>
</reference>
<evidence type="ECO:0000256" key="1">
    <source>
        <dbReference type="SAM" id="MobiDB-lite"/>
    </source>
</evidence>
<sequence length="120" mass="12644">MIMNQCRAATKKGERCQVDARPSGLCHVHDPVVRCRVLNAKGKPCVISTGGGPCDRHEGRQQASVEAAMDLVRLYEPTGAGSLFAAEECPSPPAAGTETAGEPDRTPLSQAFVARTINLG</sequence>
<name>A0ABZ1TNQ4_STRVG</name>
<proteinExistence type="predicted"/>
<accession>A0ABZ1TNQ4</accession>
<gene>
    <name evidence="2" type="ORF">OG517_37230</name>
</gene>
<evidence type="ECO:0000313" key="2">
    <source>
        <dbReference type="EMBL" id="WUQ16617.1"/>
    </source>
</evidence>
<dbReference type="Proteomes" id="UP001432039">
    <property type="component" value="Chromosome"/>
</dbReference>
<protein>
    <submittedName>
        <fullName evidence="2">Uncharacterized protein</fullName>
    </submittedName>
</protein>
<dbReference type="RefSeq" id="WP_328964880.1">
    <property type="nucleotide sequence ID" value="NZ_CP108090.1"/>
</dbReference>
<dbReference type="EMBL" id="CP108090">
    <property type="protein sequence ID" value="WUQ16617.1"/>
    <property type="molecule type" value="Genomic_DNA"/>
</dbReference>
<keyword evidence="3" id="KW-1185">Reference proteome</keyword>
<organism evidence="2 3">
    <name type="scientific">Streptomyces virginiae</name>
    <name type="common">Streptomyces cinnamonensis</name>
    <dbReference type="NCBI Taxonomy" id="1961"/>
    <lineage>
        <taxon>Bacteria</taxon>
        <taxon>Bacillati</taxon>
        <taxon>Actinomycetota</taxon>
        <taxon>Actinomycetes</taxon>
        <taxon>Kitasatosporales</taxon>
        <taxon>Streptomycetaceae</taxon>
        <taxon>Streptomyces</taxon>
    </lineage>
</organism>